<accession>A0A7W5H900</accession>
<name>A0A7W5H900_9BACT</name>
<evidence type="ECO:0000313" key="2">
    <source>
        <dbReference type="EMBL" id="MBB3209571.1"/>
    </source>
</evidence>
<dbReference type="EMBL" id="JACHXU010000025">
    <property type="protein sequence ID" value="MBB3209571.1"/>
    <property type="molecule type" value="Genomic_DNA"/>
</dbReference>
<keyword evidence="3" id="KW-1185">Reference proteome</keyword>
<organism evidence="2 3">
    <name type="scientific">Aporhodopirellula rubra</name>
    <dbReference type="NCBI Taxonomy" id="980271"/>
    <lineage>
        <taxon>Bacteria</taxon>
        <taxon>Pseudomonadati</taxon>
        <taxon>Planctomycetota</taxon>
        <taxon>Planctomycetia</taxon>
        <taxon>Pirellulales</taxon>
        <taxon>Pirellulaceae</taxon>
        <taxon>Aporhodopirellula</taxon>
    </lineage>
</organism>
<evidence type="ECO:0000313" key="3">
    <source>
        <dbReference type="Proteomes" id="UP000536179"/>
    </source>
</evidence>
<gene>
    <name evidence="2" type="ORF">FHS27_005411</name>
</gene>
<dbReference type="AlphaFoldDB" id="A0A7W5H900"/>
<evidence type="ECO:0000256" key="1">
    <source>
        <dbReference type="SAM" id="MobiDB-lite"/>
    </source>
</evidence>
<protein>
    <submittedName>
        <fullName evidence="2">Uncharacterized protein</fullName>
    </submittedName>
</protein>
<feature type="compositionally biased region" description="Polar residues" evidence="1">
    <location>
        <begin position="1"/>
        <end position="12"/>
    </location>
</feature>
<proteinExistence type="predicted"/>
<reference evidence="2 3" key="1">
    <citation type="submission" date="2020-08" db="EMBL/GenBank/DDBJ databases">
        <title>Genomic Encyclopedia of Type Strains, Phase III (KMG-III): the genomes of soil and plant-associated and newly described type strains.</title>
        <authorList>
            <person name="Whitman W."/>
        </authorList>
    </citation>
    <scope>NUCLEOTIDE SEQUENCE [LARGE SCALE GENOMIC DNA]</scope>
    <source>
        <strain evidence="2 3">CECT 8075</strain>
    </source>
</reference>
<feature type="region of interest" description="Disordered" evidence="1">
    <location>
        <begin position="1"/>
        <end position="22"/>
    </location>
</feature>
<sequence length="103" mass="11211">MQGTTSELSTSPEAGDTKATTARDAGGLWGLRQLVAADHGRSNTAHSRRYFSKPLNTLTFVTDELTATHRPRVRIVSRLIVCRENGGDAASPSKFLLHTVFDL</sequence>
<comment type="caution">
    <text evidence="2">The sequence shown here is derived from an EMBL/GenBank/DDBJ whole genome shotgun (WGS) entry which is preliminary data.</text>
</comment>
<dbReference type="Proteomes" id="UP000536179">
    <property type="component" value="Unassembled WGS sequence"/>
</dbReference>